<comment type="caution">
    <text evidence="2">The sequence shown here is derived from an EMBL/GenBank/DDBJ whole genome shotgun (WGS) entry which is preliminary data.</text>
</comment>
<dbReference type="RefSeq" id="WP_200225293.1">
    <property type="nucleotide sequence ID" value="NZ_NRRT01000001.1"/>
</dbReference>
<evidence type="ECO:0000256" key="1">
    <source>
        <dbReference type="ARBA" id="ARBA00023063"/>
    </source>
</evidence>
<accession>A0ABS1DNH3</accession>
<dbReference type="Gene3D" id="1.10.3480.10">
    <property type="entry name" value="TorD-like"/>
    <property type="match status" value="1"/>
</dbReference>
<dbReference type="PANTHER" id="PTHR43680">
    <property type="entry name" value="NITRATE REDUCTASE MOLYBDENUM COFACTOR ASSEMBLY CHAPERONE"/>
    <property type="match status" value="1"/>
</dbReference>
<dbReference type="InterPro" id="IPR003765">
    <property type="entry name" value="NO3_reductase_chaperone_NarJ"/>
</dbReference>
<sequence length="237" mass="25634">MSFFNTSPTTATKTLRVLAHLLSYPDAELRAHLPELKAALHDERALSGARLAELDALITRLSRRRPLDVEADHVELFDRGRGTALHLFEHVHGDSRDRGPAMVDLCQTYEAAGLFLAPGELPDHLTVVLQYASTQPPAQAKAFLGEIAHILQVIFSALLRREAAHACVLAALLDLAGEKAQAVAVPPEPELDESWAEPMAFDGCSTQGQARPGQPQPIQIVRAPVRTASHVMPGAST</sequence>
<keyword evidence="3" id="KW-1185">Reference proteome</keyword>
<organism evidence="2 3">
    <name type="scientific">Rubrivivax gelatinosus</name>
    <name type="common">Rhodocyclus gelatinosus</name>
    <name type="synonym">Rhodopseudomonas gelatinosa</name>
    <dbReference type="NCBI Taxonomy" id="28068"/>
    <lineage>
        <taxon>Bacteria</taxon>
        <taxon>Pseudomonadati</taxon>
        <taxon>Pseudomonadota</taxon>
        <taxon>Betaproteobacteria</taxon>
        <taxon>Burkholderiales</taxon>
        <taxon>Sphaerotilaceae</taxon>
        <taxon>Rubrivivax</taxon>
    </lineage>
</organism>
<dbReference type="InterPro" id="IPR036411">
    <property type="entry name" value="TorD-like_sf"/>
</dbReference>
<protein>
    <submittedName>
        <fullName evidence="2">Nitrate reductase molybdenum cofactor assembly chaperone</fullName>
    </submittedName>
</protein>
<evidence type="ECO:0000313" key="2">
    <source>
        <dbReference type="EMBL" id="MBK1711534.1"/>
    </source>
</evidence>
<gene>
    <name evidence="2" type="primary">narJ</name>
    <name evidence="2" type="ORF">CKO43_01920</name>
</gene>
<dbReference type="SUPFAM" id="SSF89155">
    <property type="entry name" value="TorD-like"/>
    <property type="match status" value="1"/>
</dbReference>
<name>A0ABS1DNH3_RUBGE</name>
<dbReference type="InterPro" id="IPR020945">
    <property type="entry name" value="DMSO/NO3_reduct_chaperone"/>
</dbReference>
<dbReference type="Pfam" id="PF02613">
    <property type="entry name" value="Nitrate_red_del"/>
    <property type="match status" value="1"/>
</dbReference>
<reference evidence="2" key="1">
    <citation type="submission" date="2017-08" db="EMBL/GenBank/DDBJ databases">
        <authorList>
            <person name="Imhoff J.F."/>
            <person name="Rahn T."/>
            <person name="Kuenzel S."/>
            <person name="Neulinger S.C."/>
        </authorList>
    </citation>
    <scope>NUCLEOTIDE SEQUENCE</scope>
    <source>
        <strain evidence="2">IM 151</strain>
    </source>
</reference>
<proteinExistence type="predicted"/>
<keyword evidence="1" id="KW-0534">Nitrate assimilation</keyword>
<dbReference type="EMBL" id="NRRU01000004">
    <property type="protein sequence ID" value="MBK1711534.1"/>
    <property type="molecule type" value="Genomic_DNA"/>
</dbReference>
<reference evidence="2" key="2">
    <citation type="journal article" date="2020" name="Microorganisms">
        <title>Osmotic Adaptation and Compatible Solute Biosynthesis of Phototrophic Bacteria as Revealed from Genome Analyses.</title>
        <authorList>
            <person name="Imhoff J.F."/>
            <person name="Rahn T."/>
            <person name="Kunzel S."/>
            <person name="Keller A."/>
            <person name="Neulinger S.C."/>
        </authorList>
    </citation>
    <scope>NUCLEOTIDE SEQUENCE</scope>
    <source>
        <strain evidence="2">IM 151</strain>
    </source>
</reference>
<evidence type="ECO:0000313" key="3">
    <source>
        <dbReference type="Proteomes" id="UP001041814"/>
    </source>
</evidence>
<dbReference type="NCBIfam" id="TIGR00684">
    <property type="entry name" value="narJ"/>
    <property type="match status" value="1"/>
</dbReference>
<dbReference type="PANTHER" id="PTHR43680:SF2">
    <property type="entry name" value="NITRATE REDUCTASE MOLYBDENUM COFACTOR ASSEMBLY CHAPERONE NARJ"/>
    <property type="match status" value="1"/>
</dbReference>
<dbReference type="Proteomes" id="UP001041814">
    <property type="component" value="Unassembled WGS sequence"/>
</dbReference>